<reference evidence="1" key="2">
    <citation type="submission" date="2018-05" db="EMBL/GenBank/DDBJ databases">
        <title>OpunRS2 (Oryza punctata Reference Sequence Version 2).</title>
        <authorList>
            <person name="Zhang J."/>
            <person name="Kudrna D."/>
            <person name="Lee S."/>
            <person name="Talag J."/>
            <person name="Welchert J."/>
            <person name="Wing R.A."/>
        </authorList>
    </citation>
    <scope>NUCLEOTIDE SEQUENCE [LARGE SCALE GENOMIC DNA]</scope>
</reference>
<evidence type="ECO:0000313" key="2">
    <source>
        <dbReference type="Proteomes" id="UP000026962"/>
    </source>
</evidence>
<dbReference type="Proteomes" id="UP000026962">
    <property type="component" value="Chromosome 5"/>
</dbReference>
<name>A0A0E0L1H8_ORYPU</name>
<reference evidence="1" key="1">
    <citation type="submission" date="2015-04" db="UniProtKB">
        <authorList>
            <consortium name="EnsemblPlants"/>
        </authorList>
    </citation>
    <scope>IDENTIFICATION</scope>
</reference>
<dbReference type="HOGENOM" id="CLU_171395_0_0_1"/>
<dbReference type="EnsemblPlants" id="OPUNC05G11440.1">
    <property type="protein sequence ID" value="OPUNC05G11440.1"/>
    <property type="gene ID" value="OPUNC05G11440"/>
</dbReference>
<keyword evidence="2" id="KW-1185">Reference proteome</keyword>
<proteinExistence type="predicted"/>
<evidence type="ECO:0000313" key="1">
    <source>
        <dbReference type="EnsemblPlants" id="OPUNC05G11440.1"/>
    </source>
</evidence>
<dbReference type="Gramene" id="OPUNC05G11440.1">
    <property type="protein sequence ID" value="OPUNC05G11440.1"/>
    <property type="gene ID" value="OPUNC05G11440"/>
</dbReference>
<accession>A0A0E0L1H8</accession>
<organism evidence="1">
    <name type="scientific">Oryza punctata</name>
    <name type="common">Red rice</name>
    <dbReference type="NCBI Taxonomy" id="4537"/>
    <lineage>
        <taxon>Eukaryota</taxon>
        <taxon>Viridiplantae</taxon>
        <taxon>Streptophyta</taxon>
        <taxon>Embryophyta</taxon>
        <taxon>Tracheophyta</taxon>
        <taxon>Spermatophyta</taxon>
        <taxon>Magnoliopsida</taxon>
        <taxon>Liliopsida</taxon>
        <taxon>Poales</taxon>
        <taxon>Poaceae</taxon>
        <taxon>BOP clade</taxon>
        <taxon>Oryzoideae</taxon>
        <taxon>Oryzeae</taxon>
        <taxon>Oryzinae</taxon>
        <taxon>Oryza</taxon>
    </lineage>
</organism>
<protein>
    <submittedName>
        <fullName evidence="1">Uncharacterized protein</fullName>
    </submittedName>
</protein>
<dbReference type="AlphaFoldDB" id="A0A0E0L1H8"/>
<sequence length="88" mass="9667">MEDNDDTVVVDGGGRRAVRTRMEDDNISTVEAKTLLWASLPDIGQRLHQQGGGVHLGQEQQPAAAPHDGWLLLRNAELISIPRRCILS</sequence>